<dbReference type="EMBL" id="CP038241">
    <property type="protein sequence ID" value="QIV96311.1"/>
    <property type="molecule type" value="Genomic_DNA"/>
</dbReference>
<dbReference type="InterPro" id="IPR039421">
    <property type="entry name" value="Type_1_exporter"/>
</dbReference>
<dbReference type="GO" id="GO:0005524">
    <property type="term" value="F:ATP binding"/>
    <property type="evidence" value="ECO:0007669"/>
    <property type="project" value="UniProtKB-KW"/>
</dbReference>
<keyword evidence="3" id="KW-0547">Nucleotide-binding</keyword>
<dbReference type="PANTHER" id="PTHR24221">
    <property type="entry name" value="ATP-BINDING CASSETTE SUB-FAMILY B"/>
    <property type="match status" value="1"/>
</dbReference>
<dbReference type="AlphaFoldDB" id="A0AAE6YIU3"/>
<dbReference type="InterPro" id="IPR014216">
    <property type="entry name" value="ABC_transptr_CydD"/>
</dbReference>
<dbReference type="Gene3D" id="3.40.50.300">
    <property type="entry name" value="P-loop containing nucleotide triphosphate hydrolases"/>
    <property type="match status" value="1"/>
</dbReference>
<evidence type="ECO:0000256" key="2">
    <source>
        <dbReference type="ARBA" id="ARBA00022692"/>
    </source>
</evidence>
<dbReference type="Pfam" id="PF00664">
    <property type="entry name" value="ABC_membrane"/>
    <property type="match status" value="1"/>
</dbReference>
<feature type="transmembrane region" description="Helical" evidence="7">
    <location>
        <begin position="145"/>
        <end position="164"/>
    </location>
</feature>
<dbReference type="CDD" id="cd18584">
    <property type="entry name" value="ABC_6TM_AarD_CydD"/>
    <property type="match status" value="1"/>
</dbReference>
<dbReference type="NCBIfam" id="NF008379">
    <property type="entry name" value="PRK11174.1"/>
    <property type="match status" value="1"/>
</dbReference>
<evidence type="ECO:0000313" key="11">
    <source>
        <dbReference type="Proteomes" id="UP000502004"/>
    </source>
</evidence>
<dbReference type="GO" id="GO:0016887">
    <property type="term" value="F:ATP hydrolysis activity"/>
    <property type="evidence" value="ECO:0007669"/>
    <property type="project" value="InterPro"/>
</dbReference>
<dbReference type="InterPro" id="IPR003593">
    <property type="entry name" value="AAA+_ATPase"/>
</dbReference>
<dbReference type="PANTHER" id="PTHR24221:SF261">
    <property type="entry name" value="GLUTATHIONE_L-CYSTEINE TRANSPORT SYSTEM ATP-BINDING_PERMEASE PROTEIN CYDD"/>
    <property type="match status" value="1"/>
</dbReference>
<evidence type="ECO:0000313" key="10">
    <source>
        <dbReference type="EMBL" id="QIV96311.1"/>
    </source>
</evidence>
<dbReference type="InterPro" id="IPR017871">
    <property type="entry name" value="ABC_transporter-like_CS"/>
</dbReference>
<feature type="transmembrane region" description="Helical" evidence="7">
    <location>
        <begin position="69"/>
        <end position="87"/>
    </location>
</feature>
<dbReference type="InterPro" id="IPR027417">
    <property type="entry name" value="P-loop_NTPase"/>
</dbReference>
<evidence type="ECO:0000259" key="9">
    <source>
        <dbReference type="PROSITE" id="PS50929"/>
    </source>
</evidence>
<organism evidence="10 11">
    <name type="scientific">Allofrancisella inopinata</name>
    <dbReference type="NCBI Taxonomy" id="1085647"/>
    <lineage>
        <taxon>Bacteria</taxon>
        <taxon>Pseudomonadati</taxon>
        <taxon>Pseudomonadota</taxon>
        <taxon>Gammaproteobacteria</taxon>
        <taxon>Thiotrichales</taxon>
        <taxon>Francisellaceae</taxon>
        <taxon>Allofrancisella</taxon>
    </lineage>
</organism>
<keyword evidence="11" id="KW-1185">Reference proteome</keyword>
<dbReference type="Gene3D" id="1.20.1560.10">
    <property type="entry name" value="ABC transporter type 1, transmembrane domain"/>
    <property type="match status" value="1"/>
</dbReference>
<evidence type="ECO:0000256" key="4">
    <source>
        <dbReference type="ARBA" id="ARBA00022840"/>
    </source>
</evidence>
<dbReference type="PROSITE" id="PS50929">
    <property type="entry name" value="ABC_TM1F"/>
    <property type="match status" value="1"/>
</dbReference>
<dbReference type="KEGG" id="aii:E4K63_05495"/>
<dbReference type="PROSITE" id="PS00211">
    <property type="entry name" value="ABC_TRANSPORTER_1"/>
    <property type="match status" value="1"/>
</dbReference>
<dbReference type="PROSITE" id="PS50893">
    <property type="entry name" value="ABC_TRANSPORTER_2"/>
    <property type="match status" value="1"/>
</dbReference>
<dbReference type="NCBIfam" id="TIGR02857">
    <property type="entry name" value="CydD"/>
    <property type="match status" value="1"/>
</dbReference>
<dbReference type="InterPro" id="IPR003439">
    <property type="entry name" value="ABC_transporter-like_ATP-bd"/>
</dbReference>
<evidence type="ECO:0000256" key="3">
    <source>
        <dbReference type="ARBA" id="ARBA00022741"/>
    </source>
</evidence>
<evidence type="ECO:0000256" key="5">
    <source>
        <dbReference type="ARBA" id="ARBA00022989"/>
    </source>
</evidence>
<reference evidence="10 11" key="1">
    <citation type="submission" date="2019-03" db="EMBL/GenBank/DDBJ databases">
        <title>Complete Genome Sequence of Allofrancisella inopinata Strain SYSU YG23 Isolated from Water-Cooling Systems in China.</title>
        <authorList>
            <person name="Ohrman C."/>
            <person name="Uneklint I."/>
            <person name="Sjodin A."/>
        </authorList>
    </citation>
    <scope>NUCLEOTIDE SEQUENCE [LARGE SCALE GENOMIC DNA]</scope>
    <source>
        <strain evidence="10 11">SYSU YG23</strain>
    </source>
</reference>
<keyword evidence="5 7" id="KW-1133">Transmembrane helix</keyword>
<feature type="transmembrane region" description="Helical" evidence="7">
    <location>
        <begin position="27"/>
        <end position="49"/>
    </location>
</feature>
<feature type="domain" description="ABC transmembrane type-1" evidence="9">
    <location>
        <begin position="31"/>
        <end position="324"/>
    </location>
</feature>
<feature type="transmembrane region" description="Helical" evidence="7">
    <location>
        <begin position="250"/>
        <end position="273"/>
    </location>
</feature>
<accession>A0AAE6YIU3</accession>
<evidence type="ECO:0000256" key="7">
    <source>
        <dbReference type="SAM" id="Phobius"/>
    </source>
</evidence>
<evidence type="ECO:0000259" key="8">
    <source>
        <dbReference type="PROSITE" id="PS50893"/>
    </source>
</evidence>
<dbReference type="GO" id="GO:0034040">
    <property type="term" value="F:ATPase-coupled lipid transmembrane transporter activity"/>
    <property type="evidence" value="ECO:0007669"/>
    <property type="project" value="TreeGrafter"/>
</dbReference>
<dbReference type="GO" id="GO:0140359">
    <property type="term" value="F:ABC-type transporter activity"/>
    <property type="evidence" value="ECO:0007669"/>
    <property type="project" value="InterPro"/>
</dbReference>
<protein>
    <submittedName>
        <fullName evidence="10">Cysteine/glutathione ABC transporter permease/ATP-binding protein CydD</fullName>
    </submittedName>
</protein>
<dbReference type="SMART" id="SM00382">
    <property type="entry name" value="AAA"/>
    <property type="match status" value="1"/>
</dbReference>
<gene>
    <name evidence="10" type="primary">cydD</name>
    <name evidence="10" type="ORF">E4K63_05495</name>
</gene>
<dbReference type="RefSeq" id="WP_133940494.1">
    <property type="nucleotide sequence ID" value="NZ_CP038241.1"/>
</dbReference>
<dbReference type="InterPro" id="IPR011527">
    <property type="entry name" value="ABC1_TM_dom"/>
</dbReference>
<keyword evidence="2 7" id="KW-0812">Transmembrane</keyword>
<dbReference type="GO" id="GO:0005886">
    <property type="term" value="C:plasma membrane"/>
    <property type="evidence" value="ECO:0007669"/>
    <property type="project" value="UniProtKB-SubCell"/>
</dbReference>
<dbReference type="SUPFAM" id="SSF52540">
    <property type="entry name" value="P-loop containing nucleoside triphosphate hydrolases"/>
    <property type="match status" value="1"/>
</dbReference>
<keyword evidence="6 7" id="KW-0472">Membrane</keyword>
<comment type="subcellular location">
    <subcellularLocation>
        <location evidence="1">Cell membrane</location>
        <topology evidence="1">Multi-pass membrane protein</topology>
    </subcellularLocation>
</comment>
<feature type="transmembrane region" description="Helical" evidence="7">
    <location>
        <begin position="170"/>
        <end position="192"/>
    </location>
</feature>
<dbReference type="SUPFAM" id="SSF90123">
    <property type="entry name" value="ABC transporter transmembrane region"/>
    <property type="match status" value="1"/>
</dbReference>
<evidence type="ECO:0000256" key="6">
    <source>
        <dbReference type="ARBA" id="ARBA00023136"/>
    </source>
</evidence>
<dbReference type="Pfam" id="PF00005">
    <property type="entry name" value="ABC_tran"/>
    <property type="match status" value="1"/>
</dbReference>
<dbReference type="Proteomes" id="UP000502004">
    <property type="component" value="Chromosome"/>
</dbReference>
<proteinExistence type="predicted"/>
<evidence type="ECO:0000256" key="1">
    <source>
        <dbReference type="ARBA" id="ARBA00004651"/>
    </source>
</evidence>
<sequence>MQSSEVSKQYKKSARKWLNEISLPAKLWIKLTIIVSFVSGLLLIGQLYLLAHISYDAYLQKQSFDQLKIYFFAIVMIVIFRASLSWLREIISYKAAIIVKKQLREDIIAHINKLGPIGISQTSNANIISSAMEQVEGLTGFLTKFLPQVTLSGLLPLAILVSVFPQSLVAGVILLICAPLVPLFMIIVGLGAESESQKHFKSLTRMSLTFLDTLKGLTTLKLFNKSKSQSDKIFQASDNYRIRTMKVLKIAFLSSAVLELFAAASIALVAIYLGMGFINAGAGNNIWWSLHNLNLQGALFILLLAPEFFMPLRELSTHYHAKAEAVGAAIEIAKIFDIQPHSQTKNIELVDTIKTIDIQNLTVKYGNRITIDNISLKVQHKQKIAIVGASGAGKTTLINTILGFIGYQGNITINNSLELKDIQEKSWLRNISWLGQNASLFKGSIKDNLTLANIAASDKELAKTIEQANLDNFILSLPNGLDTQIGEQNLGISGGQAQRLALARAYLKPHNLLILDEPTASLDKETETKVIESLKSNWQDKTVIMLTHKLSFLECVDQIYVLDNGKLVQQGSFKELIEKESEEFCNFYKNEVTI</sequence>
<feature type="domain" description="ABC transporter" evidence="8">
    <location>
        <begin position="356"/>
        <end position="589"/>
    </location>
</feature>
<name>A0AAE6YIU3_9GAMM</name>
<dbReference type="GO" id="GO:0042883">
    <property type="term" value="P:cysteine transport"/>
    <property type="evidence" value="ECO:0007669"/>
    <property type="project" value="InterPro"/>
</dbReference>
<dbReference type="InterPro" id="IPR036640">
    <property type="entry name" value="ABC1_TM_sf"/>
</dbReference>
<keyword evidence="4" id="KW-0067">ATP-binding</keyword>